<accession>A0ACB9I7Y6</accession>
<comment type="caution">
    <text evidence="1">The sequence shown here is derived from an EMBL/GenBank/DDBJ whole genome shotgun (WGS) entry which is preliminary data.</text>
</comment>
<dbReference type="Proteomes" id="UP001056120">
    <property type="component" value="Linkage Group LG10"/>
</dbReference>
<evidence type="ECO:0000313" key="2">
    <source>
        <dbReference type="Proteomes" id="UP001056120"/>
    </source>
</evidence>
<gene>
    <name evidence="1" type="ORF">L1987_31777</name>
</gene>
<protein>
    <submittedName>
        <fullName evidence="1">Uncharacterized protein</fullName>
    </submittedName>
</protein>
<reference evidence="2" key="1">
    <citation type="journal article" date="2022" name="Mol. Ecol. Resour.">
        <title>The genomes of chicory, endive, great burdock and yacon provide insights into Asteraceae palaeo-polyploidization history and plant inulin production.</title>
        <authorList>
            <person name="Fan W."/>
            <person name="Wang S."/>
            <person name="Wang H."/>
            <person name="Wang A."/>
            <person name="Jiang F."/>
            <person name="Liu H."/>
            <person name="Zhao H."/>
            <person name="Xu D."/>
            <person name="Zhang Y."/>
        </authorList>
    </citation>
    <scope>NUCLEOTIDE SEQUENCE [LARGE SCALE GENOMIC DNA]</scope>
    <source>
        <strain evidence="2">cv. Yunnan</strain>
    </source>
</reference>
<dbReference type="EMBL" id="CM042027">
    <property type="protein sequence ID" value="KAI3803620.1"/>
    <property type="molecule type" value="Genomic_DNA"/>
</dbReference>
<evidence type="ECO:0000313" key="1">
    <source>
        <dbReference type="EMBL" id="KAI3803620.1"/>
    </source>
</evidence>
<proteinExistence type="predicted"/>
<sequence>MEEEVKAEEQEQEKEGHDDFVVDMEDNHDEYIYIPCVQVEETSSARTKKRKDMNKSYYILKSFNNVSLFADRLKESSKESSEGIKFEMDLKRKKAMITNELSKMTYMTRFERFRAIFR</sequence>
<reference evidence="1 2" key="2">
    <citation type="journal article" date="2022" name="Mol. Ecol. Resour.">
        <title>The genomes of chicory, endive, great burdock and yacon provide insights into Asteraceae paleo-polyploidization history and plant inulin production.</title>
        <authorList>
            <person name="Fan W."/>
            <person name="Wang S."/>
            <person name="Wang H."/>
            <person name="Wang A."/>
            <person name="Jiang F."/>
            <person name="Liu H."/>
            <person name="Zhao H."/>
            <person name="Xu D."/>
            <person name="Zhang Y."/>
        </authorList>
    </citation>
    <scope>NUCLEOTIDE SEQUENCE [LARGE SCALE GENOMIC DNA]</scope>
    <source>
        <strain evidence="2">cv. Yunnan</strain>
        <tissue evidence="1">Leaves</tissue>
    </source>
</reference>
<organism evidence="1 2">
    <name type="scientific">Smallanthus sonchifolius</name>
    <dbReference type="NCBI Taxonomy" id="185202"/>
    <lineage>
        <taxon>Eukaryota</taxon>
        <taxon>Viridiplantae</taxon>
        <taxon>Streptophyta</taxon>
        <taxon>Embryophyta</taxon>
        <taxon>Tracheophyta</taxon>
        <taxon>Spermatophyta</taxon>
        <taxon>Magnoliopsida</taxon>
        <taxon>eudicotyledons</taxon>
        <taxon>Gunneridae</taxon>
        <taxon>Pentapetalae</taxon>
        <taxon>asterids</taxon>
        <taxon>campanulids</taxon>
        <taxon>Asterales</taxon>
        <taxon>Asteraceae</taxon>
        <taxon>Asteroideae</taxon>
        <taxon>Heliantheae alliance</taxon>
        <taxon>Millerieae</taxon>
        <taxon>Smallanthus</taxon>
    </lineage>
</organism>
<keyword evidence="2" id="KW-1185">Reference proteome</keyword>
<name>A0ACB9I7Y6_9ASTR</name>